<evidence type="ECO:0000313" key="3">
    <source>
        <dbReference type="EMBL" id="CAN82227.1"/>
    </source>
</evidence>
<proteinExistence type="predicted"/>
<feature type="compositionally biased region" description="Basic and acidic residues" evidence="1">
    <location>
        <begin position="295"/>
        <end position="318"/>
    </location>
</feature>
<accession>A5AJ02</accession>
<name>A5AJ02_VITVI</name>
<dbReference type="ExpressionAtlas" id="A5AJ02">
    <property type="expression patterns" value="baseline and differential"/>
</dbReference>
<dbReference type="PANTHER" id="PTHR12746:SF2">
    <property type="entry name" value="60S RIBOSOMAL EXPORT PROTEIN NMD3"/>
    <property type="match status" value="1"/>
</dbReference>
<protein>
    <recommendedName>
        <fullName evidence="2">60S ribosomal export protein NMD3 OB-fold domain-containing protein</fullName>
    </recommendedName>
</protein>
<dbReference type="GO" id="GO:0043023">
    <property type="term" value="F:ribosomal large subunit binding"/>
    <property type="evidence" value="ECO:0007669"/>
    <property type="project" value="InterPro"/>
</dbReference>
<sequence length="359" mass="39621">MAQESSMFRGHPTVGRVLCCKCGIPIVPNAASMCVKCLSSEVDITEDFGKNDTIFNIPTHLGHYLNPGDYALGYDLYAANSNDMELEKYRYFVLPDAILIKKIYVENCQRKGGKPPELSLPATSSGGHFICSSSPSIFFLGSASSPAVSTGSDLSTEQETAAIVRHSPARTQAVGHLHHGSVEATLQRPLTPRSCRSHYDDLKRRFQRIDRQLFRHSLGRCIEPSLEIVVVATQLRGVKRLLELRFYNFMATASQTGVLAGERLTLAAAKCYDMVAESQVEESGGDEVDPGDNNFDAKSRIEGDMNNRRTDKTRREPEEPVCDESVLDEAKKESDGNWQGSERGSKAECLEFIEAKTTS</sequence>
<dbReference type="AlphaFoldDB" id="A5AJ02"/>
<gene>
    <name evidence="3" type="ORF">VITISV_011876</name>
</gene>
<evidence type="ECO:0000259" key="2">
    <source>
        <dbReference type="Pfam" id="PF21192"/>
    </source>
</evidence>
<evidence type="ECO:0000256" key="1">
    <source>
        <dbReference type="SAM" id="MobiDB-lite"/>
    </source>
</evidence>
<feature type="domain" description="60S ribosomal export protein NMD3 OB-fold" evidence="2">
    <location>
        <begin position="41"/>
        <end position="102"/>
    </location>
</feature>
<organism evidence="3">
    <name type="scientific">Vitis vinifera</name>
    <name type="common">Grape</name>
    <dbReference type="NCBI Taxonomy" id="29760"/>
    <lineage>
        <taxon>Eukaryota</taxon>
        <taxon>Viridiplantae</taxon>
        <taxon>Streptophyta</taxon>
        <taxon>Embryophyta</taxon>
        <taxon>Tracheophyta</taxon>
        <taxon>Spermatophyta</taxon>
        <taxon>Magnoliopsida</taxon>
        <taxon>eudicotyledons</taxon>
        <taxon>Gunneridae</taxon>
        <taxon>Pentapetalae</taxon>
        <taxon>rosids</taxon>
        <taxon>Vitales</taxon>
        <taxon>Vitaceae</taxon>
        <taxon>Viteae</taxon>
        <taxon>Vitis</taxon>
    </lineage>
</organism>
<reference evidence="3" key="1">
    <citation type="journal article" date="2007" name="PLoS ONE">
        <title>The first genome sequence of an elite grapevine cultivar (Pinot noir Vitis vinifera L.): coping with a highly heterozygous genome.</title>
        <authorList>
            <person name="Velasco R."/>
            <person name="Zharkikh A."/>
            <person name="Troggio M."/>
            <person name="Cartwright D.A."/>
            <person name="Cestaro A."/>
            <person name="Pruss D."/>
            <person name="Pindo M."/>
            <person name="FitzGerald L.M."/>
            <person name="Vezzulli S."/>
            <person name="Reid J."/>
            <person name="Malacarne G."/>
            <person name="Iliev D."/>
            <person name="Coppola G."/>
            <person name="Wardell B."/>
            <person name="Micheletti D."/>
            <person name="Macalma T."/>
            <person name="Facci M."/>
            <person name="Mitchell J.T."/>
            <person name="Perazzolli M."/>
            <person name="Eldredge G."/>
            <person name="Gatto P."/>
            <person name="Oyzerski R."/>
            <person name="Moretto M."/>
            <person name="Gutin N."/>
            <person name="Stefanini M."/>
            <person name="Chen Y."/>
            <person name="Segala C."/>
            <person name="Davenport C."/>
            <person name="Dematte L."/>
            <person name="Mraz A."/>
            <person name="Battilana J."/>
            <person name="Stormo K."/>
            <person name="Costa F."/>
            <person name="Tao Q."/>
            <person name="Si-Ammour A."/>
            <person name="Harkins T."/>
            <person name="Lackey A."/>
            <person name="Perbost C."/>
            <person name="Taillon B."/>
            <person name="Stella A."/>
            <person name="Solovyev V."/>
            <person name="Fawcett J.A."/>
            <person name="Sterck L."/>
            <person name="Vandepoele K."/>
            <person name="Grando S.M."/>
            <person name="Toppo S."/>
            <person name="Moser C."/>
            <person name="Lanchbury J."/>
            <person name="Bogden R."/>
            <person name="Skolnick M."/>
            <person name="Sgaramella V."/>
            <person name="Bhatnagar S.K."/>
            <person name="Fontana P."/>
            <person name="Gutin A."/>
            <person name="Van de Peer Y."/>
            <person name="Salamini F."/>
            <person name="Viola R."/>
        </authorList>
    </citation>
    <scope>NUCLEOTIDE SEQUENCE</scope>
</reference>
<dbReference type="Pfam" id="PF21192">
    <property type="entry name" value="OB_NMD3"/>
    <property type="match status" value="1"/>
</dbReference>
<dbReference type="PANTHER" id="PTHR12746">
    <property type="entry name" value="NONSENSE-MEDIATED MRNA DECAY PROTEIN 3"/>
    <property type="match status" value="1"/>
</dbReference>
<feature type="region of interest" description="Disordered" evidence="1">
    <location>
        <begin position="281"/>
        <end position="359"/>
    </location>
</feature>
<dbReference type="InterPro" id="IPR048898">
    <property type="entry name" value="OB_NMD3"/>
</dbReference>
<feature type="compositionally biased region" description="Acidic residues" evidence="1">
    <location>
        <begin position="281"/>
        <end position="290"/>
    </location>
</feature>
<dbReference type="EMBL" id="AM427820">
    <property type="protein sequence ID" value="CAN82227.1"/>
    <property type="molecule type" value="Genomic_DNA"/>
</dbReference>
<dbReference type="InterPro" id="IPR039768">
    <property type="entry name" value="Nmd3"/>
</dbReference>